<dbReference type="EMBL" id="VGJX01000262">
    <property type="protein sequence ID" value="MBM3274589.1"/>
    <property type="molecule type" value="Genomic_DNA"/>
</dbReference>
<dbReference type="InterPro" id="IPR015421">
    <property type="entry name" value="PyrdxlP-dep_Trfase_major"/>
</dbReference>
<dbReference type="GO" id="GO:0005737">
    <property type="term" value="C:cytoplasm"/>
    <property type="evidence" value="ECO:0007669"/>
    <property type="project" value="TreeGrafter"/>
</dbReference>
<feature type="modified residue" description="N6-(pyridoxal phosphate)lysine" evidence="4">
    <location>
        <position position="205"/>
    </location>
</feature>
<evidence type="ECO:0000256" key="4">
    <source>
        <dbReference type="PIRSR" id="PIRSR001434-2"/>
    </source>
</evidence>
<dbReference type="InterPro" id="IPR000277">
    <property type="entry name" value="Cys/Met-Metab_PyrdxlP-dep_enz"/>
</dbReference>
<feature type="region of interest" description="Disordered" evidence="6">
    <location>
        <begin position="1"/>
        <end position="22"/>
    </location>
</feature>
<evidence type="ECO:0000313" key="8">
    <source>
        <dbReference type="Proteomes" id="UP000703893"/>
    </source>
</evidence>
<evidence type="ECO:0000256" key="5">
    <source>
        <dbReference type="RuleBase" id="RU362118"/>
    </source>
</evidence>
<keyword evidence="3 4" id="KW-0663">Pyridoxal phosphate</keyword>
<sequence length="396" mass="42533">MKLSRDNGSAPGFQTRAIHVGQGADPTTGATILPIYQTSTYTQEDVGVHKGFDYSRTANPTRKALEQCLASLENADYGLCFSSGMGATDAVLKLLSGGDHVVVSDDVYGGTYRLFERVLARFGLSFTWVDASVPENVAGALQPNTRMIWAETPTNPLLKVIDLPALAQIARDHGPILAVDNTFATPYLQNPLDLGADVVVHSTTKYIGGHSDVVGGFAATRNEETYQTLKFHQNAIGAVPSPFDAWLTLRGVKTLALRMREHENNARAVAEALAAHPLVERVYYPGLASHPQHELARRQMRGFGGIVSFAVKGDLDLTRTVAKGLKIFSLAESLGGVESLCCHPAVMTHASIPRADREARGVTDALLRLSCGIEESDDLVADVVDALDRARVAASL</sequence>
<dbReference type="InterPro" id="IPR015424">
    <property type="entry name" value="PyrdxlP-dep_Trfase"/>
</dbReference>
<dbReference type="InterPro" id="IPR015422">
    <property type="entry name" value="PyrdxlP-dep_Trfase_small"/>
</dbReference>
<gene>
    <name evidence="7" type="ORF">FJZ00_05530</name>
</gene>
<name>A0A937X5K7_9BACT</name>
<evidence type="ECO:0000313" key="7">
    <source>
        <dbReference type="EMBL" id="MBM3274589.1"/>
    </source>
</evidence>
<dbReference type="SUPFAM" id="SSF53383">
    <property type="entry name" value="PLP-dependent transferases"/>
    <property type="match status" value="1"/>
</dbReference>
<evidence type="ECO:0000256" key="3">
    <source>
        <dbReference type="ARBA" id="ARBA00022898"/>
    </source>
</evidence>
<evidence type="ECO:0000256" key="6">
    <source>
        <dbReference type="SAM" id="MobiDB-lite"/>
    </source>
</evidence>
<dbReference type="Gene3D" id="3.40.640.10">
    <property type="entry name" value="Type I PLP-dependent aspartate aminotransferase-like (Major domain)"/>
    <property type="match status" value="1"/>
</dbReference>
<dbReference type="Pfam" id="PF01053">
    <property type="entry name" value="Cys_Met_Meta_PP"/>
    <property type="match status" value="1"/>
</dbReference>
<dbReference type="Gene3D" id="3.90.1150.10">
    <property type="entry name" value="Aspartate Aminotransferase, domain 1"/>
    <property type="match status" value="1"/>
</dbReference>
<dbReference type="PROSITE" id="PS00868">
    <property type="entry name" value="CYS_MET_METAB_PP"/>
    <property type="match status" value="1"/>
</dbReference>
<dbReference type="EC" id="2.5.1.48" evidence="7"/>
<evidence type="ECO:0000256" key="2">
    <source>
        <dbReference type="ARBA" id="ARBA00009077"/>
    </source>
</evidence>
<dbReference type="GO" id="GO:0030170">
    <property type="term" value="F:pyridoxal phosphate binding"/>
    <property type="evidence" value="ECO:0007669"/>
    <property type="project" value="InterPro"/>
</dbReference>
<dbReference type="NCBIfam" id="NF005871">
    <property type="entry name" value="PRK07811.1"/>
    <property type="match status" value="1"/>
</dbReference>
<comment type="cofactor">
    <cofactor evidence="1 5">
        <name>pyridoxal 5'-phosphate</name>
        <dbReference type="ChEBI" id="CHEBI:597326"/>
    </cofactor>
</comment>
<comment type="caution">
    <text evidence="7">The sequence shown here is derived from an EMBL/GenBank/DDBJ whole genome shotgun (WGS) entry which is preliminary data.</text>
</comment>
<evidence type="ECO:0000256" key="1">
    <source>
        <dbReference type="ARBA" id="ARBA00001933"/>
    </source>
</evidence>
<dbReference type="GO" id="GO:0003962">
    <property type="term" value="F:cystathionine gamma-synthase activity"/>
    <property type="evidence" value="ECO:0007669"/>
    <property type="project" value="UniProtKB-EC"/>
</dbReference>
<dbReference type="CDD" id="cd00614">
    <property type="entry name" value="CGS_like"/>
    <property type="match status" value="1"/>
</dbReference>
<dbReference type="GO" id="GO:0019346">
    <property type="term" value="P:transsulfuration"/>
    <property type="evidence" value="ECO:0007669"/>
    <property type="project" value="InterPro"/>
</dbReference>
<accession>A0A937X5K7</accession>
<dbReference type="AlphaFoldDB" id="A0A937X5K7"/>
<protein>
    <submittedName>
        <fullName evidence="7">Cystathionine gamma-synthase</fullName>
        <ecNumber evidence="7">2.5.1.48</ecNumber>
    </submittedName>
</protein>
<dbReference type="Proteomes" id="UP000703893">
    <property type="component" value="Unassembled WGS sequence"/>
</dbReference>
<reference evidence="7 8" key="1">
    <citation type="submission" date="2019-03" db="EMBL/GenBank/DDBJ databases">
        <title>Lake Tanganyika Metagenome-Assembled Genomes (MAGs).</title>
        <authorList>
            <person name="Tran P."/>
        </authorList>
    </citation>
    <scope>NUCLEOTIDE SEQUENCE [LARGE SCALE GENOMIC DNA]</scope>
    <source>
        <strain evidence="7">K_DeepCast_65m_m2_236</strain>
    </source>
</reference>
<dbReference type="PIRSF" id="PIRSF001434">
    <property type="entry name" value="CGS"/>
    <property type="match status" value="1"/>
</dbReference>
<dbReference type="InterPro" id="IPR054542">
    <property type="entry name" value="Cys_met_metab_PP"/>
</dbReference>
<comment type="similarity">
    <text evidence="2 5">Belongs to the trans-sulfuration enzymes family.</text>
</comment>
<dbReference type="PANTHER" id="PTHR11808">
    <property type="entry name" value="TRANS-SULFURATION ENZYME FAMILY MEMBER"/>
    <property type="match status" value="1"/>
</dbReference>
<dbReference type="GO" id="GO:0019343">
    <property type="term" value="P:cysteine biosynthetic process via cystathionine"/>
    <property type="evidence" value="ECO:0007669"/>
    <property type="project" value="TreeGrafter"/>
</dbReference>
<dbReference type="GO" id="GO:0004123">
    <property type="term" value="F:cystathionine gamma-lyase activity"/>
    <property type="evidence" value="ECO:0007669"/>
    <property type="project" value="TreeGrafter"/>
</dbReference>
<dbReference type="FunFam" id="3.90.1150.10:FF:000008">
    <property type="entry name" value="Cystathionine gamma-synthase"/>
    <property type="match status" value="1"/>
</dbReference>
<proteinExistence type="inferred from homology"/>
<dbReference type="PANTHER" id="PTHR11808:SF15">
    <property type="entry name" value="CYSTATHIONINE GAMMA-LYASE"/>
    <property type="match status" value="1"/>
</dbReference>
<keyword evidence="7" id="KW-0808">Transferase</keyword>
<dbReference type="FunFam" id="3.40.640.10:FF:000009">
    <property type="entry name" value="Cystathionine gamma-synthase homolog"/>
    <property type="match status" value="1"/>
</dbReference>
<organism evidence="7 8">
    <name type="scientific">Candidatus Tanganyikabacteria bacterium</name>
    <dbReference type="NCBI Taxonomy" id="2961651"/>
    <lineage>
        <taxon>Bacteria</taxon>
        <taxon>Bacillati</taxon>
        <taxon>Candidatus Sericytochromatia</taxon>
        <taxon>Candidatus Tanganyikabacteria</taxon>
    </lineage>
</organism>